<feature type="domain" description="Cationic amino acid transporter C-terminal" evidence="4">
    <location>
        <begin position="135"/>
        <end position="185"/>
    </location>
</feature>
<protein>
    <recommendedName>
        <fullName evidence="4">Cationic amino acid transporter C-terminal domain-containing protein</fullName>
    </recommendedName>
</protein>
<dbReference type="PANTHER" id="PTHR43243">
    <property type="entry name" value="INNER MEMBRANE TRANSPORTER YGJI-RELATED"/>
    <property type="match status" value="1"/>
</dbReference>
<dbReference type="InterPro" id="IPR029485">
    <property type="entry name" value="CAT_C"/>
</dbReference>
<feature type="transmembrane region" description="Helical" evidence="3">
    <location>
        <begin position="6"/>
        <end position="22"/>
    </location>
</feature>
<dbReference type="EMBL" id="JAIVGD010000011">
    <property type="protein sequence ID" value="KAH0771864.1"/>
    <property type="molecule type" value="Genomic_DNA"/>
</dbReference>
<evidence type="ECO:0000313" key="5">
    <source>
        <dbReference type="EMBL" id="KAH0771864.1"/>
    </source>
</evidence>
<comment type="caution">
    <text evidence="5">The sequence shown here is derived from an EMBL/GenBank/DDBJ whole genome shotgun (WGS) entry which is preliminary data.</text>
</comment>
<reference evidence="5 6" key="1">
    <citation type="journal article" date="2021" name="bioRxiv">
        <title>Chromosome-scale and haplotype-resolved genome assembly of a tetraploid potato cultivar.</title>
        <authorList>
            <person name="Sun H."/>
            <person name="Jiao W.-B."/>
            <person name="Krause K."/>
            <person name="Campoy J.A."/>
            <person name="Goel M."/>
            <person name="Folz-Donahue K."/>
            <person name="Kukat C."/>
            <person name="Huettel B."/>
            <person name="Schneeberger K."/>
        </authorList>
    </citation>
    <scope>NUCLEOTIDE SEQUENCE [LARGE SCALE GENOMIC DNA]</scope>
    <source>
        <strain evidence="5">SolTubOtavaFocal</strain>
        <tissue evidence="5">Leaves</tissue>
    </source>
</reference>
<dbReference type="Proteomes" id="UP000826656">
    <property type="component" value="Unassembled WGS sequence"/>
</dbReference>
<sequence length="208" mass="22669">VSVGTLLSFTVVALSILILRYVPPDELPFLPSDQQSNVSGQHLDAFETDVAGRPLLQSDVAQDKLRRRKLATWSITMVCFGILVVVAAISTEGLSSILCFILSGIGGMLVICCLTMLNSIDQAGTKESFTKPGGFMCPFVPFLPVASVLINTYLLLNIGAQTWIRVLIWLGVGVIIYIFYGRGHSLLFDEVRRPITHTNDDHADATLS</sequence>
<evidence type="ECO:0000259" key="4">
    <source>
        <dbReference type="Pfam" id="PF13906"/>
    </source>
</evidence>
<feature type="transmembrane region" description="Helical" evidence="3">
    <location>
        <begin position="138"/>
        <end position="156"/>
    </location>
</feature>
<gene>
    <name evidence="5" type="ORF">KY290_015845</name>
</gene>
<feature type="transmembrane region" description="Helical" evidence="3">
    <location>
        <begin position="95"/>
        <end position="117"/>
    </location>
</feature>
<name>A0ABQ7VTU4_SOLTU</name>
<dbReference type="SUPFAM" id="SSF103473">
    <property type="entry name" value="MFS general substrate transporter"/>
    <property type="match status" value="1"/>
</dbReference>
<evidence type="ECO:0000256" key="2">
    <source>
        <dbReference type="ARBA" id="ARBA00044504"/>
    </source>
</evidence>
<comment type="similarity">
    <text evidence="2">Belongs to the major facilitator superfamily. Phosphate:H(+) symporter (TC 2.A.1.9) family.</text>
</comment>
<dbReference type="InterPro" id="IPR036259">
    <property type="entry name" value="MFS_trans_sf"/>
</dbReference>
<evidence type="ECO:0000256" key="1">
    <source>
        <dbReference type="ARBA" id="ARBA00008572"/>
    </source>
</evidence>
<feature type="non-terminal residue" evidence="5">
    <location>
        <position position="1"/>
    </location>
</feature>
<dbReference type="Pfam" id="PF13906">
    <property type="entry name" value="AA_permease_C"/>
    <property type="match status" value="1"/>
</dbReference>
<feature type="transmembrane region" description="Helical" evidence="3">
    <location>
        <begin position="70"/>
        <end position="89"/>
    </location>
</feature>
<evidence type="ECO:0000256" key="3">
    <source>
        <dbReference type="SAM" id="Phobius"/>
    </source>
</evidence>
<comment type="similarity">
    <text evidence="1">Belongs to the amino acid-polyamine-organocation (APC) superfamily. Cationic amino acid transporter (CAT) (TC 2.A.3.3) family.</text>
</comment>
<evidence type="ECO:0000313" key="6">
    <source>
        <dbReference type="Proteomes" id="UP000826656"/>
    </source>
</evidence>
<proteinExistence type="inferred from homology"/>
<feature type="transmembrane region" description="Helical" evidence="3">
    <location>
        <begin position="162"/>
        <end position="180"/>
    </location>
</feature>
<accession>A0ABQ7VTU4</accession>
<keyword evidence="6" id="KW-1185">Reference proteome</keyword>
<keyword evidence="3" id="KW-1133">Transmembrane helix</keyword>
<keyword evidence="3" id="KW-0812">Transmembrane</keyword>
<organism evidence="5 6">
    <name type="scientific">Solanum tuberosum</name>
    <name type="common">Potato</name>
    <dbReference type="NCBI Taxonomy" id="4113"/>
    <lineage>
        <taxon>Eukaryota</taxon>
        <taxon>Viridiplantae</taxon>
        <taxon>Streptophyta</taxon>
        <taxon>Embryophyta</taxon>
        <taxon>Tracheophyta</taxon>
        <taxon>Spermatophyta</taxon>
        <taxon>Magnoliopsida</taxon>
        <taxon>eudicotyledons</taxon>
        <taxon>Gunneridae</taxon>
        <taxon>Pentapetalae</taxon>
        <taxon>asterids</taxon>
        <taxon>lamiids</taxon>
        <taxon>Solanales</taxon>
        <taxon>Solanaceae</taxon>
        <taxon>Solanoideae</taxon>
        <taxon>Solaneae</taxon>
        <taxon>Solanum</taxon>
    </lineage>
</organism>
<keyword evidence="3" id="KW-0472">Membrane</keyword>
<dbReference type="PANTHER" id="PTHR43243:SF15">
    <property type="entry name" value="CATIONIC AMINO ACID TRANSPORTER 4, VACUOLAR"/>
    <property type="match status" value="1"/>
</dbReference>